<protein>
    <submittedName>
        <fullName evidence="1">Uncharacterized protein</fullName>
    </submittedName>
</protein>
<dbReference type="AlphaFoldDB" id="A0A9K3EJQ5"/>
<name>A0A9K3EJQ5_HELAN</name>
<sequence>MVFFWCSSLVEDDDLWFVMVYGSSEIIGYDVSLDLACLIPRSKAVMLVRIWLCEMCGAGSYSGQWLIFEV</sequence>
<dbReference type="EMBL" id="MNCJ02000328">
    <property type="protein sequence ID" value="KAF5773209.1"/>
    <property type="molecule type" value="Genomic_DNA"/>
</dbReference>
<accession>A0A9K3EJQ5</accession>
<comment type="caution">
    <text evidence="1">The sequence shown here is derived from an EMBL/GenBank/DDBJ whole genome shotgun (WGS) entry which is preliminary data.</text>
</comment>
<gene>
    <name evidence="1" type="ORF">HanXRQr2_Chr13g0586131</name>
</gene>
<proteinExistence type="predicted"/>
<evidence type="ECO:0000313" key="2">
    <source>
        <dbReference type="Proteomes" id="UP000215914"/>
    </source>
</evidence>
<reference evidence="1" key="1">
    <citation type="journal article" date="2017" name="Nature">
        <title>The sunflower genome provides insights into oil metabolism, flowering and Asterid evolution.</title>
        <authorList>
            <person name="Badouin H."/>
            <person name="Gouzy J."/>
            <person name="Grassa C.J."/>
            <person name="Murat F."/>
            <person name="Staton S.E."/>
            <person name="Cottret L."/>
            <person name="Lelandais-Briere C."/>
            <person name="Owens G.L."/>
            <person name="Carrere S."/>
            <person name="Mayjonade B."/>
            <person name="Legrand L."/>
            <person name="Gill N."/>
            <person name="Kane N.C."/>
            <person name="Bowers J.E."/>
            <person name="Hubner S."/>
            <person name="Bellec A."/>
            <person name="Berard A."/>
            <person name="Berges H."/>
            <person name="Blanchet N."/>
            <person name="Boniface M.C."/>
            <person name="Brunel D."/>
            <person name="Catrice O."/>
            <person name="Chaidir N."/>
            <person name="Claudel C."/>
            <person name="Donnadieu C."/>
            <person name="Faraut T."/>
            <person name="Fievet G."/>
            <person name="Helmstetter N."/>
            <person name="King M."/>
            <person name="Knapp S.J."/>
            <person name="Lai Z."/>
            <person name="Le Paslier M.C."/>
            <person name="Lippi Y."/>
            <person name="Lorenzon L."/>
            <person name="Mandel J.R."/>
            <person name="Marage G."/>
            <person name="Marchand G."/>
            <person name="Marquand E."/>
            <person name="Bret-Mestries E."/>
            <person name="Morien E."/>
            <person name="Nambeesan S."/>
            <person name="Nguyen T."/>
            <person name="Pegot-Espagnet P."/>
            <person name="Pouilly N."/>
            <person name="Raftis F."/>
            <person name="Sallet E."/>
            <person name="Schiex T."/>
            <person name="Thomas J."/>
            <person name="Vandecasteele C."/>
            <person name="Vares D."/>
            <person name="Vear F."/>
            <person name="Vautrin S."/>
            <person name="Crespi M."/>
            <person name="Mangin B."/>
            <person name="Burke J.M."/>
            <person name="Salse J."/>
            <person name="Munos S."/>
            <person name="Vincourt P."/>
            <person name="Rieseberg L.H."/>
            <person name="Langlade N.B."/>
        </authorList>
    </citation>
    <scope>NUCLEOTIDE SEQUENCE</scope>
    <source>
        <tissue evidence="1">Leaves</tissue>
    </source>
</reference>
<evidence type="ECO:0000313" key="1">
    <source>
        <dbReference type="EMBL" id="KAF5773209.1"/>
    </source>
</evidence>
<reference evidence="1" key="2">
    <citation type="submission" date="2020-06" db="EMBL/GenBank/DDBJ databases">
        <title>Helianthus annuus Genome sequencing and assembly Release 2.</title>
        <authorList>
            <person name="Gouzy J."/>
            <person name="Langlade N."/>
            <person name="Munos S."/>
        </authorList>
    </citation>
    <scope>NUCLEOTIDE SEQUENCE</scope>
    <source>
        <tissue evidence="1">Leaves</tissue>
    </source>
</reference>
<organism evidence="1 2">
    <name type="scientific">Helianthus annuus</name>
    <name type="common">Common sunflower</name>
    <dbReference type="NCBI Taxonomy" id="4232"/>
    <lineage>
        <taxon>Eukaryota</taxon>
        <taxon>Viridiplantae</taxon>
        <taxon>Streptophyta</taxon>
        <taxon>Embryophyta</taxon>
        <taxon>Tracheophyta</taxon>
        <taxon>Spermatophyta</taxon>
        <taxon>Magnoliopsida</taxon>
        <taxon>eudicotyledons</taxon>
        <taxon>Gunneridae</taxon>
        <taxon>Pentapetalae</taxon>
        <taxon>asterids</taxon>
        <taxon>campanulids</taxon>
        <taxon>Asterales</taxon>
        <taxon>Asteraceae</taxon>
        <taxon>Asteroideae</taxon>
        <taxon>Heliantheae alliance</taxon>
        <taxon>Heliantheae</taxon>
        <taxon>Helianthus</taxon>
    </lineage>
</organism>
<dbReference type="Proteomes" id="UP000215914">
    <property type="component" value="Unassembled WGS sequence"/>
</dbReference>
<keyword evidence="2" id="KW-1185">Reference proteome</keyword>
<dbReference type="Gramene" id="mRNA:HanXRQr2_Chr13g0586131">
    <property type="protein sequence ID" value="mRNA:HanXRQr2_Chr13g0586131"/>
    <property type="gene ID" value="HanXRQr2_Chr13g0586131"/>
</dbReference>